<dbReference type="InterPro" id="IPR011010">
    <property type="entry name" value="DNA_brk_join_enz"/>
</dbReference>
<gene>
    <name evidence="4" type="ordered locus">Fbal_3704</name>
</gene>
<dbReference type="InterPro" id="IPR050090">
    <property type="entry name" value="Tyrosine_recombinase_XerCD"/>
</dbReference>
<name>E1SQC8_FERBD</name>
<dbReference type="KEGG" id="fbl:Fbal_3704"/>
<dbReference type="PROSITE" id="PS51898">
    <property type="entry name" value="TYR_RECOMBINASE"/>
    <property type="match status" value="1"/>
</dbReference>
<evidence type="ECO:0000313" key="4">
    <source>
        <dbReference type="EMBL" id="ADN77899.1"/>
    </source>
</evidence>
<dbReference type="eggNOG" id="COG0582">
    <property type="taxonomic scope" value="Bacteria"/>
</dbReference>
<dbReference type="RefSeq" id="WP_013347204.1">
    <property type="nucleotide sequence ID" value="NC_014541.1"/>
</dbReference>
<evidence type="ECO:0000313" key="5">
    <source>
        <dbReference type="Proteomes" id="UP000006683"/>
    </source>
</evidence>
<dbReference type="InterPro" id="IPR002104">
    <property type="entry name" value="Integrase_catalytic"/>
</dbReference>
<dbReference type="GeneID" id="67183905"/>
<keyword evidence="2" id="KW-0233">DNA recombination</keyword>
<dbReference type="STRING" id="550540.Fbal_3704"/>
<dbReference type="InterPro" id="IPR013762">
    <property type="entry name" value="Integrase-like_cat_sf"/>
</dbReference>
<dbReference type="GO" id="GO:0003677">
    <property type="term" value="F:DNA binding"/>
    <property type="evidence" value="ECO:0007669"/>
    <property type="project" value="InterPro"/>
</dbReference>
<dbReference type="HOGENOM" id="CLU_039906_0_0_6"/>
<accession>E1SQC8</accession>
<dbReference type="GO" id="GO:0015074">
    <property type="term" value="P:DNA integration"/>
    <property type="evidence" value="ECO:0007669"/>
    <property type="project" value="UniProtKB-KW"/>
</dbReference>
<protein>
    <submittedName>
        <fullName evidence="4">Integrase family protein</fullName>
    </submittedName>
</protein>
<dbReference type="GO" id="GO:0006310">
    <property type="term" value="P:DNA recombination"/>
    <property type="evidence" value="ECO:0007669"/>
    <property type="project" value="UniProtKB-KW"/>
</dbReference>
<dbReference type="AlphaFoldDB" id="E1SQC8"/>
<dbReference type="EMBL" id="CP002209">
    <property type="protein sequence ID" value="ADN77899.1"/>
    <property type="molecule type" value="Genomic_DNA"/>
</dbReference>
<proteinExistence type="predicted"/>
<organism evidence="4 5">
    <name type="scientific">Ferrimonas balearica (strain DSM 9799 / CCM 4581 / KCTC 23876 / PAT)</name>
    <dbReference type="NCBI Taxonomy" id="550540"/>
    <lineage>
        <taxon>Bacteria</taxon>
        <taxon>Pseudomonadati</taxon>
        <taxon>Pseudomonadota</taxon>
        <taxon>Gammaproteobacteria</taxon>
        <taxon>Alteromonadales</taxon>
        <taxon>Ferrimonadaceae</taxon>
        <taxon>Ferrimonas</taxon>
    </lineage>
</organism>
<dbReference type="OrthoDB" id="6388832at2"/>
<dbReference type="Gene3D" id="1.10.443.10">
    <property type="entry name" value="Intergrase catalytic core"/>
    <property type="match status" value="1"/>
</dbReference>
<evidence type="ECO:0000256" key="1">
    <source>
        <dbReference type="ARBA" id="ARBA00022908"/>
    </source>
</evidence>
<keyword evidence="1" id="KW-0229">DNA integration</keyword>
<dbReference type="SUPFAM" id="SSF56349">
    <property type="entry name" value="DNA breaking-rejoining enzymes"/>
    <property type="match status" value="1"/>
</dbReference>
<evidence type="ECO:0000256" key="2">
    <source>
        <dbReference type="ARBA" id="ARBA00023172"/>
    </source>
</evidence>
<evidence type="ECO:0000259" key="3">
    <source>
        <dbReference type="PROSITE" id="PS51898"/>
    </source>
</evidence>
<dbReference type="PANTHER" id="PTHR30349">
    <property type="entry name" value="PHAGE INTEGRASE-RELATED"/>
    <property type="match status" value="1"/>
</dbReference>
<dbReference type="Proteomes" id="UP000006683">
    <property type="component" value="Chromosome"/>
</dbReference>
<feature type="domain" description="Tyr recombinase" evidence="3">
    <location>
        <begin position="243"/>
        <end position="504"/>
    </location>
</feature>
<reference evidence="4 5" key="1">
    <citation type="journal article" date="2010" name="Stand. Genomic Sci.">
        <title>Complete genome sequence of Ferrimonas balearica type strain (PAT).</title>
        <authorList>
            <person name="Nolan M."/>
            <person name="Sikorski J."/>
            <person name="Davenport K."/>
            <person name="Lucas S."/>
            <person name="Glavina Del Rio T."/>
            <person name="Tice H."/>
            <person name="Cheng J."/>
            <person name="Goodwin L."/>
            <person name="Pitluck S."/>
            <person name="Liolios K."/>
            <person name="Ivanova N."/>
            <person name="Mavromatis K."/>
            <person name="Ovchinnikova G."/>
            <person name="Pati A."/>
            <person name="Chen A."/>
            <person name="Palaniappan K."/>
            <person name="Land M."/>
            <person name="Hauser L."/>
            <person name="Chang Y."/>
            <person name="Jeffries C."/>
            <person name="Tapia R."/>
            <person name="Brettin T."/>
            <person name="Detter J."/>
            <person name="Han C."/>
            <person name="Yasawong M."/>
            <person name="Rohde M."/>
            <person name="Tindall B."/>
            <person name="Goker M."/>
            <person name="Woyke T."/>
            <person name="Bristow J."/>
            <person name="Eisen J."/>
            <person name="Markowitz V."/>
            <person name="Hugenholtz P."/>
            <person name="Kyrpides N."/>
            <person name="Klenk H."/>
            <person name="Lapidus A."/>
        </authorList>
    </citation>
    <scope>NUCLEOTIDE SEQUENCE [LARGE SCALE GENOMIC DNA]</scope>
    <source>
        <strain evidence="5">DSM 9799 / CCM 4581 / KCTC 23876 / PAT</strain>
    </source>
</reference>
<sequence length="520" mass="59335">MIQTEQGCVVETSVITNCRYKKPIATINEDGEVVIVYSPHDQKTGGTLIKKVTLLNMVAYNDKGEVLSFKPIDVANNFILSKHLNDGVQKSDRYSQGLAMYFQFVLDSQAEWDAAFERGDVDPEWGDVRPDWNHFPRAKSERLTYQFRDKLKELATASDGAMAKSVAKSYLSAVVSFYKYWLHRSPHLISGEPFEFENISLLLDAGATSMKRHYAKQIQTTDLRLKFAKPSLSGGTSLDHLRRDLKPFTNEEWRVLHNVIEKSRRVIRKGKSGRLESLPIEYSLHFMTCRFTGLRSEEAASLHLGQIVRPATKIEEGREVFTRGILSLGVGDQYGSWTKTPEAGNKSRTTIIPAKLMQSLYEYTQSERYKKRLAKFKLWCEQQHESGNTALFEGHDGVNRDRHYLFISQTGKPMMLSVNEFSNRWTEVRDTANRTEGVQRPIVGSLHNLRATFAVNVFRHLLKTITPDDALARVSSLLGHENYDTTLMYLKIAQDHPSADEIYEDILNYTGVFDDWEGAQ</sequence>
<keyword evidence="5" id="KW-1185">Reference proteome</keyword>
<dbReference type="PANTHER" id="PTHR30349:SF64">
    <property type="entry name" value="PROPHAGE INTEGRASE INTD-RELATED"/>
    <property type="match status" value="1"/>
</dbReference>